<keyword evidence="2" id="KW-1185">Reference proteome</keyword>
<dbReference type="Proteomes" id="UP001159363">
    <property type="component" value="Chromosome 3"/>
</dbReference>
<proteinExistence type="predicted"/>
<name>A0ABQ9HZK9_9NEOP</name>
<protein>
    <submittedName>
        <fullName evidence="1">Uncharacterized protein</fullName>
    </submittedName>
</protein>
<feature type="non-terminal residue" evidence="1">
    <location>
        <position position="206"/>
    </location>
</feature>
<organism evidence="1 2">
    <name type="scientific">Dryococelus australis</name>
    <dbReference type="NCBI Taxonomy" id="614101"/>
    <lineage>
        <taxon>Eukaryota</taxon>
        <taxon>Metazoa</taxon>
        <taxon>Ecdysozoa</taxon>
        <taxon>Arthropoda</taxon>
        <taxon>Hexapoda</taxon>
        <taxon>Insecta</taxon>
        <taxon>Pterygota</taxon>
        <taxon>Neoptera</taxon>
        <taxon>Polyneoptera</taxon>
        <taxon>Phasmatodea</taxon>
        <taxon>Verophasmatodea</taxon>
        <taxon>Anareolatae</taxon>
        <taxon>Phasmatidae</taxon>
        <taxon>Eurycanthinae</taxon>
        <taxon>Dryococelus</taxon>
    </lineage>
</organism>
<reference evidence="1 2" key="1">
    <citation type="submission" date="2023-02" db="EMBL/GenBank/DDBJ databases">
        <title>LHISI_Scaffold_Assembly.</title>
        <authorList>
            <person name="Stuart O.P."/>
            <person name="Cleave R."/>
            <person name="Magrath M.J.L."/>
            <person name="Mikheyev A.S."/>
        </authorList>
    </citation>
    <scope>NUCLEOTIDE SEQUENCE [LARGE SCALE GENOMIC DNA]</scope>
    <source>
        <strain evidence="1">Daus_M_001</strain>
        <tissue evidence="1">Leg muscle</tissue>
    </source>
</reference>
<gene>
    <name evidence="1" type="ORF">PR048_009304</name>
</gene>
<comment type="caution">
    <text evidence="1">The sequence shown here is derived from an EMBL/GenBank/DDBJ whole genome shotgun (WGS) entry which is preliminary data.</text>
</comment>
<accession>A0ABQ9HZK9</accession>
<evidence type="ECO:0000313" key="1">
    <source>
        <dbReference type="EMBL" id="KAJ8889800.1"/>
    </source>
</evidence>
<dbReference type="EMBL" id="JARBHB010000003">
    <property type="protein sequence ID" value="KAJ8889800.1"/>
    <property type="molecule type" value="Genomic_DNA"/>
</dbReference>
<evidence type="ECO:0000313" key="2">
    <source>
        <dbReference type="Proteomes" id="UP001159363"/>
    </source>
</evidence>
<sequence>MKATAKRIICNLFEDVSVKKLRRLHSYILQDKTPKDMTGIGNTNRALPSKDVLLLNERISSIPVSVTHYSSRQYRFLPPELICQKMYDMFGTKYPNSPITYKYYVNYFNTNFDLSFGLPQIDTYVKCKELMVRLRSPSLYVVAKRVAEAELQMHKLRIFPCLKYPPNILFYMRQLWVNIFAVHNMKTNASVLYTYYEGIAQKCANE</sequence>